<name>A0A195BAR3_9HYME</name>
<dbReference type="Gene3D" id="1.10.10.1450">
    <property type="match status" value="1"/>
</dbReference>
<dbReference type="FunFam" id="1.20.5.580:FF:000002">
    <property type="entry name" value="Complexin, isoform AB"/>
    <property type="match status" value="1"/>
</dbReference>
<keyword evidence="4" id="KW-0532">Neurotransmitter transport</keyword>
<comment type="similarity">
    <text evidence="1">Belongs to the complexin/synaphin family.</text>
</comment>
<evidence type="ECO:0000256" key="1">
    <source>
        <dbReference type="ARBA" id="ARBA00005396"/>
    </source>
</evidence>
<evidence type="ECO:0000256" key="5">
    <source>
        <dbReference type="ARBA" id="ARBA00023054"/>
    </source>
</evidence>
<evidence type="ECO:0000256" key="2">
    <source>
        <dbReference type="ARBA" id="ARBA00022448"/>
    </source>
</evidence>
<evidence type="ECO:0000256" key="4">
    <source>
        <dbReference type="ARBA" id="ARBA00022775"/>
    </source>
</evidence>
<evidence type="ECO:0000313" key="9">
    <source>
        <dbReference type="Proteomes" id="UP000078540"/>
    </source>
</evidence>
<keyword evidence="5" id="KW-0175">Coiled coil</keyword>
<dbReference type="PANTHER" id="PTHR16705:SF4">
    <property type="entry name" value="COMPLEXIN"/>
    <property type="match status" value="1"/>
</dbReference>
<feature type="region of interest" description="Disordered" evidence="7">
    <location>
        <begin position="70"/>
        <end position="169"/>
    </location>
</feature>
<dbReference type="PANTHER" id="PTHR16705">
    <property type="entry name" value="COMPLEXIN"/>
    <property type="match status" value="1"/>
</dbReference>
<proteinExistence type="inferred from homology"/>
<feature type="compositionally biased region" description="Acidic residues" evidence="7">
    <location>
        <begin position="154"/>
        <end position="169"/>
    </location>
</feature>
<organism evidence="8 9">
    <name type="scientific">Atta colombica</name>
    <dbReference type="NCBI Taxonomy" id="520822"/>
    <lineage>
        <taxon>Eukaryota</taxon>
        <taxon>Metazoa</taxon>
        <taxon>Ecdysozoa</taxon>
        <taxon>Arthropoda</taxon>
        <taxon>Hexapoda</taxon>
        <taxon>Insecta</taxon>
        <taxon>Pterygota</taxon>
        <taxon>Neoptera</taxon>
        <taxon>Endopterygota</taxon>
        <taxon>Hymenoptera</taxon>
        <taxon>Apocrita</taxon>
        <taxon>Aculeata</taxon>
        <taxon>Formicoidea</taxon>
        <taxon>Formicidae</taxon>
        <taxon>Myrmicinae</taxon>
        <taxon>Atta</taxon>
    </lineage>
</organism>
<dbReference type="Pfam" id="PF05835">
    <property type="entry name" value="Synaphin"/>
    <property type="match status" value="1"/>
</dbReference>
<feature type="compositionally biased region" description="Basic and acidic residues" evidence="7">
    <location>
        <begin position="85"/>
        <end position="133"/>
    </location>
</feature>
<evidence type="ECO:0000256" key="3">
    <source>
        <dbReference type="ARBA" id="ARBA00022483"/>
    </source>
</evidence>
<comment type="function">
    <text evidence="6">Positively regulates a late step in synaptic vesicle exocytosis.</text>
</comment>
<dbReference type="GO" id="GO:0031201">
    <property type="term" value="C:SNARE complex"/>
    <property type="evidence" value="ECO:0007669"/>
    <property type="project" value="TreeGrafter"/>
</dbReference>
<accession>A0A195BAR3</accession>
<evidence type="ECO:0000256" key="7">
    <source>
        <dbReference type="SAM" id="MobiDB-lite"/>
    </source>
</evidence>
<protein>
    <submittedName>
        <fullName evidence="8">Complexin</fullName>
    </submittedName>
</protein>
<dbReference type="CDD" id="cd22808">
    <property type="entry name" value="Complexin_NTD_CPLX_I_II"/>
    <property type="match status" value="1"/>
</dbReference>
<dbReference type="GO" id="GO:0043195">
    <property type="term" value="C:terminal bouton"/>
    <property type="evidence" value="ECO:0007669"/>
    <property type="project" value="TreeGrafter"/>
</dbReference>
<evidence type="ECO:0000313" key="8">
    <source>
        <dbReference type="EMBL" id="KYM81628.1"/>
    </source>
</evidence>
<dbReference type="Gene3D" id="1.20.5.580">
    <property type="entry name" value="Single Helix bin"/>
    <property type="match status" value="1"/>
</dbReference>
<dbReference type="Proteomes" id="UP000078540">
    <property type="component" value="Unassembled WGS sequence"/>
</dbReference>
<dbReference type="GO" id="GO:0016079">
    <property type="term" value="P:synaptic vesicle exocytosis"/>
    <property type="evidence" value="ECO:0007669"/>
    <property type="project" value="TreeGrafter"/>
</dbReference>
<dbReference type="InterPro" id="IPR008849">
    <property type="entry name" value="Synaphin"/>
</dbReference>
<keyword evidence="3" id="KW-0268">Exocytosis</keyword>
<dbReference type="EMBL" id="KQ976532">
    <property type="protein sequence ID" value="KYM81628.1"/>
    <property type="molecule type" value="Genomic_DNA"/>
</dbReference>
<dbReference type="AlphaFoldDB" id="A0A195BAR3"/>
<keyword evidence="9" id="KW-1185">Reference proteome</keyword>
<sequence>MGLLLKIGVGLEDIVADMIQNIVMKAMLFEKQHLRLKHCLLFAFQLKKNFRRGAKEMICLVLGENAVSYSAVGGEGGDEDDKEKEEEAERERQEAIREAEERRKEKHRKMEEEREKMRQEIRDKYNIKKREEVQEMPQEEPNPLMRKKKTPEELAAEAEAEDEDEFTSM</sequence>
<evidence type="ECO:0000256" key="6">
    <source>
        <dbReference type="ARBA" id="ARBA00037297"/>
    </source>
</evidence>
<dbReference type="GO" id="GO:0046928">
    <property type="term" value="P:regulation of neurotransmitter secretion"/>
    <property type="evidence" value="ECO:0007669"/>
    <property type="project" value="TreeGrafter"/>
</dbReference>
<dbReference type="GO" id="GO:0019905">
    <property type="term" value="F:syntaxin binding"/>
    <property type="evidence" value="ECO:0007669"/>
    <property type="project" value="InterPro"/>
</dbReference>
<keyword evidence="2" id="KW-0813">Transport</keyword>
<reference evidence="8 9" key="1">
    <citation type="submission" date="2015-09" db="EMBL/GenBank/DDBJ databases">
        <title>Atta colombica WGS genome.</title>
        <authorList>
            <person name="Nygaard S."/>
            <person name="Hu H."/>
            <person name="Boomsma J."/>
            <person name="Zhang G."/>
        </authorList>
    </citation>
    <scope>NUCLEOTIDE SEQUENCE [LARGE SCALE GENOMIC DNA]</scope>
    <source>
        <strain evidence="8">Treedump-2</strain>
        <tissue evidence="8">Whole body</tissue>
    </source>
</reference>
<gene>
    <name evidence="8" type="ORF">ALC53_08015</name>
</gene>
<dbReference type="STRING" id="520822.A0A195BAR3"/>
<dbReference type="SUPFAM" id="SSF58038">
    <property type="entry name" value="SNARE fusion complex"/>
    <property type="match status" value="1"/>
</dbReference>